<evidence type="ECO:0000313" key="3">
    <source>
        <dbReference type="Proteomes" id="UP000032748"/>
    </source>
</evidence>
<dbReference type="Gene3D" id="1.25.40.10">
    <property type="entry name" value="Tetratricopeptide repeat domain"/>
    <property type="match status" value="1"/>
</dbReference>
<evidence type="ECO:0000313" key="2">
    <source>
        <dbReference type="EMBL" id="AKA27182.1"/>
    </source>
</evidence>
<gene>
    <name evidence="2" type="ORF">PCL1606_57370</name>
</gene>
<dbReference type="Pfam" id="PF13226">
    <property type="entry name" value="DUF4034"/>
    <property type="match status" value="1"/>
</dbReference>
<accession>A0A0D5Y8A0</accession>
<protein>
    <submittedName>
        <fullName evidence="2">Sel1 repeat family protein 1</fullName>
    </submittedName>
</protein>
<dbReference type="InterPro" id="IPR025115">
    <property type="entry name" value="DUF4034"/>
</dbReference>
<feature type="domain" description="DUF4034" evidence="1">
    <location>
        <begin position="10"/>
        <end position="273"/>
    </location>
</feature>
<sequence length="666" mass="74657">MHTLSTLRLHVRELVRTAAYAELDHYYNELEALWHAAPNGSHPYIEATYAGTLFDYSSQSHESIAQFLQAWIAACPDAYHPQLIWGGFCFGRATDIRGYGWAEGVSQDCWLGAAMACENATAALLTAMQRSSRPVAAGITMLQLSSHFREPAWLLELFRQQPATTCAANDQEPELLAQALAHLASYGLTPLAQPPQALPSLLPLREAHEMEQGQDYWLHQVLQWRPACLEALLAYANYLRPRWGGSYEDIEGLASGPLAAGLDEAQRNAIRWIGVYDALSDYPAADEVSAVQAFQARFEAWLQRDLRPEERGDALGRFATFCSYSLNDHARAYALHAASVAAFAPGMYFREVDGPFHSFAYTTLIHQMTDHLDAFKEAIERMCHMDELATPLAMAAVGHEFALWGFAHDAQRARALLDRAAVLSKSQQGDNFDLLTFGYLLWDSDAQEAGYYLFRQCAERRVHDASTALYDIHRGARTNTPDSYINDAARDFWLERAVADGSALAKYNMAWDRLFSDNLDFNDRQHFNAVLQLLQDSREDHRCEAFARLRIGVLLRDFGTPREQEEGILCYLRSLIDDQDDWAAARACAEIALAYMHGRGVIRSRFAAIEWAQYATRLLPDNEGIEEIEQQVLNSHSLVKSVGTVLGAFFNRGKVSAEDLPPKTAS</sequence>
<organism evidence="2 3">
    <name type="scientific">Pseudomonas chlororaphis</name>
    <dbReference type="NCBI Taxonomy" id="587753"/>
    <lineage>
        <taxon>Bacteria</taxon>
        <taxon>Pseudomonadati</taxon>
        <taxon>Pseudomonadota</taxon>
        <taxon>Gammaproteobacteria</taxon>
        <taxon>Pseudomonadales</taxon>
        <taxon>Pseudomonadaceae</taxon>
        <taxon>Pseudomonas</taxon>
    </lineage>
</organism>
<dbReference type="RefSeq" id="WP_044460692.1">
    <property type="nucleotide sequence ID" value="NZ_CP011110.1"/>
</dbReference>
<dbReference type="KEGG" id="pcz:PCL1606_57370"/>
<name>A0A0D5Y8A0_9PSED</name>
<dbReference type="SUPFAM" id="SSF81901">
    <property type="entry name" value="HCP-like"/>
    <property type="match status" value="1"/>
</dbReference>
<dbReference type="PATRIC" id="fig|587753.10.peg.5722"/>
<dbReference type="Proteomes" id="UP000032748">
    <property type="component" value="Chromosome"/>
</dbReference>
<dbReference type="EMBL" id="CP011110">
    <property type="protein sequence ID" value="AKA27182.1"/>
    <property type="molecule type" value="Genomic_DNA"/>
</dbReference>
<dbReference type="InterPro" id="IPR011990">
    <property type="entry name" value="TPR-like_helical_dom_sf"/>
</dbReference>
<dbReference type="AlphaFoldDB" id="A0A0D5Y8A0"/>
<reference evidence="2 3" key="1">
    <citation type="journal article" date="2015" name="Mol. Plant Microbe Interact.">
        <title>Comparative Genomic Analysis of Pseudomonas chlororaphis PCL1606 Reveals New Insight into Antifungal Compounds Involved in Biocontrol.</title>
        <authorList>
            <person name="Calderon C.E."/>
            <person name="Ramos C."/>
            <person name="de Vicente A."/>
            <person name="Cazorla F.M."/>
        </authorList>
    </citation>
    <scope>NUCLEOTIDE SEQUENCE [LARGE SCALE GENOMIC DNA]</scope>
    <source>
        <strain evidence="2 3">PCL1606</strain>
    </source>
</reference>
<dbReference type="OrthoDB" id="8976726at2"/>
<proteinExistence type="predicted"/>
<evidence type="ECO:0000259" key="1">
    <source>
        <dbReference type="Pfam" id="PF13226"/>
    </source>
</evidence>